<protein>
    <submittedName>
        <fullName evidence="1">Uncharacterized protein</fullName>
    </submittedName>
</protein>
<accession>A0A4Y2MY58</accession>
<reference evidence="1 2" key="1">
    <citation type="journal article" date="2019" name="Sci. Rep.">
        <title>Orb-weaving spider Araneus ventricosus genome elucidates the spidroin gene catalogue.</title>
        <authorList>
            <person name="Kono N."/>
            <person name="Nakamura H."/>
            <person name="Ohtoshi R."/>
            <person name="Moran D.A.P."/>
            <person name="Shinohara A."/>
            <person name="Yoshida Y."/>
            <person name="Fujiwara M."/>
            <person name="Mori M."/>
            <person name="Tomita M."/>
            <person name="Arakawa K."/>
        </authorList>
    </citation>
    <scope>NUCLEOTIDE SEQUENCE [LARGE SCALE GENOMIC DNA]</scope>
</reference>
<name>A0A4Y2MY58_ARAVE</name>
<proteinExistence type="predicted"/>
<dbReference type="Proteomes" id="UP000499080">
    <property type="component" value="Unassembled WGS sequence"/>
</dbReference>
<evidence type="ECO:0000313" key="1">
    <source>
        <dbReference type="EMBL" id="GBN30576.1"/>
    </source>
</evidence>
<dbReference type="AlphaFoldDB" id="A0A4Y2MY58"/>
<keyword evidence="2" id="KW-1185">Reference proteome</keyword>
<comment type="caution">
    <text evidence="1">The sequence shown here is derived from an EMBL/GenBank/DDBJ whole genome shotgun (WGS) entry which is preliminary data.</text>
</comment>
<evidence type="ECO:0000313" key="2">
    <source>
        <dbReference type="Proteomes" id="UP000499080"/>
    </source>
</evidence>
<sequence length="83" mass="9592">MQKEEYEEWMSIDEHIPIADTLSNLEICQAVCEQDQAIKVHDSDVDECVNENSPTSAEMRQALDILKCCVDHRSTTFLKKDYI</sequence>
<gene>
    <name evidence="1" type="ORF">AVEN_105398_1</name>
</gene>
<organism evidence="1 2">
    <name type="scientific">Araneus ventricosus</name>
    <name type="common">Orbweaver spider</name>
    <name type="synonym">Epeira ventricosa</name>
    <dbReference type="NCBI Taxonomy" id="182803"/>
    <lineage>
        <taxon>Eukaryota</taxon>
        <taxon>Metazoa</taxon>
        <taxon>Ecdysozoa</taxon>
        <taxon>Arthropoda</taxon>
        <taxon>Chelicerata</taxon>
        <taxon>Arachnida</taxon>
        <taxon>Araneae</taxon>
        <taxon>Araneomorphae</taxon>
        <taxon>Entelegynae</taxon>
        <taxon>Araneoidea</taxon>
        <taxon>Araneidae</taxon>
        <taxon>Araneus</taxon>
    </lineage>
</organism>
<dbReference type="OrthoDB" id="6617542at2759"/>
<dbReference type="EMBL" id="BGPR01124809">
    <property type="protein sequence ID" value="GBN30576.1"/>
    <property type="molecule type" value="Genomic_DNA"/>
</dbReference>